<evidence type="ECO:0000313" key="3">
    <source>
        <dbReference type="EMBL" id="SVC36575.1"/>
    </source>
</evidence>
<dbReference type="GO" id="GO:0017136">
    <property type="term" value="F:histone deacetylase activity, NAD-dependent"/>
    <property type="evidence" value="ECO:0007669"/>
    <property type="project" value="TreeGrafter"/>
</dbReference>
<name>A0A382LLB1_9ZZZZ</name>
<dbReference type="GO" id="GO:0003714">
    <property type="term" value="F:transcription corepressor activity"/>
    <property type="evidence" value="ECO:0007669"/>
    <property type="project" value="TreeGrafter"/>
</dbReference>
<sequence>MPENLTEWIREANRILIFTGAGISTPSGIPAFRGAGGIWTT</sequence>
<dbReference type="GO" id="GO:0000122">
    <property type="term" value="P:negative regulation of transcription by RNA polymerase II"/>
    <property type="evidence" value="ECO:0007669"/>
    <property type="project" value="TreeGrafter"/>
</dbReference>
<organism evidence="3">
    <name type="scientific">marine metagenome</name>
    <dbReference type="NCBI Taxonomy" id="408172"/>
    <lineage>
        <taxon>unclassified sequences</taxon>
        <taxon>metagenomes</taxon>
        <taxon>ecological metagenomes</taxon>
    </lineage>
</organism>
<feature type="non-terminal residue" evidence="3">
    <location>
        <position position="41"/>
    </location>
</feature>
<dbReference type="InterPro" id="IPR029035">
    <property type="entry name" value="DHS-like_NAD/FAD-binding_dom"/>
</dbReference>
<reference evidence="3" key="1">
    <citation type="submission" date="2018-05" db="EMBL/GenBank/DDBJ databases">
        <authorList>
            <person name="Lanie J.A."/>
            <person name="Ng W.-L."/>
            <person name="Kazmierczak K.M."/>
            <person name="Andrzejewski T.M."/>
            <person name="Davidsen T.M."/>
            <person name="Wayne K.J."/>
            <person name="Tettelin H."/>
            <person name="Glass J.I."/>
            <person name="Rusch D."/>
            <person name="Podicherti R."/>
            <person name="Tsui H.-C.T."/>
            <person name="Winkler M.E."/>
        </authorList>
    </citation>
    <scope>NUCLEOTIDE SEQUENCE</scope>
</reference>
<dbReference type="PANTHER" id="PTHR11085">
    <property type="entry name" value="NAD-DEPENDENT PROTEIN DEACYLASE SIRTUIN-5, MITOCHONDRIAL-RELATED"/>
    <property type="match status" value="1"/>
</dbReference>
<dbReference type="GO" id="GO:0005634">
    <property type="term" value="C:nucleus"/>
    <property type="evidence" value="ECO:0007669"/>
    <property type="project" value="TreeGrafter"/>
</dbReference>
<dbReference type="Gene3D" id="3.40.50.1220">
    <property type="entry name" value="TPP-binding domain"/>
    <property type="match status" value="1"/>
</dbReference>
<protein>
    <submittedName>
        <fullName evidence="3">Uncharacterized protein</fullName>
    </submittedName>
</protein>
<evidence type="ECO:0000256" key="1">
    <source>
        <dbReference type="ARBA" id="ARBA00022723"/>
    </source>
</evidence>
<accession>A0A382LLB1</accession>
<proteinExistence type="predicted"/>
<dbReference type="GO" id="GO:0046872">
    <property type="term" value="F:metal ion binding"/>
    <property type="evidence" value="ECO:0007669"/>
    <property type="project" value="UniProtKB-KW"/>
</dbReference>
<keyword evidence="1" id="KW-0479">Metal-binding</keyword>
<keyword evidence="2" id="KW-0862">Zinc</keyword>
<dbReference type="EMBL" id="UINC01087311">
    <property type="protein sequence ID" value="SVC36575.1"/>
    <property type="molecule type" value="Genomic_DNA"/>
</dbReference>
<dbReference type="PANTHER" id="PTHR11085:SF12">
    <property type="entry name" value="NAD-DEPENDENT PROTEIN DEACYLASE SIRTUIN-6"/>
    <property type="match status" value="1"/>
</dbReference>
<dbReference type="GO" id="GO:0070403">
    <property type="term" value="F:NAD+ binding"/>
    <property type="evidence" value="ECO:0007669"/>
    <property type="project" value="TreeGrafter"/>
</dbReference>
<dbReference type="AlphaFoldDB" id="A0A382LLB1"/>
<gene>
    <name evidence="3" type="ORF">METZ01_LOCUS289429</name>
</gene>
<evidence type="ECO:0000256" key="2">
    <source>
        <dbReference type="ARBA" id="ARBA00022833"/>
    </source>
</evidence>
<dbReference type="InterPro" id="IPR050134">
    <property type="entry name" value="NAD-dep_sirtuin_deacylases"/>
</dbReference>
<dbReference type="SUPFAM" id="SSF52467">
    <property type="entry name" value="DHS-like NAD/FAD-binding domain"/>
    <property type="match status" value="1"/>
</dbReference>